<evidence type="ECO:0000313" key="2">
    <source>
        <dbReference type="EMBL" id="OIR20939.1"/>
    </source>
</evidence>
<evidence type="ECO:0000313" key="3">
    <source>
        <dbReference type="Proteomes" id="UP000183375"/>
    </source>
</evidence>
<dbReference type="GO" id="GO:0016758">
    <property type="term" value="F:hexosyltransferase activity"/>
    <property type="evidence" value="ECO:0007669"/>
    <property type="project" value="TreeGrafter"/>
</dbReference>
<reference evidence="2 3" key="1">
    <citation type="submission" date="2016-08" db="EMBL/GenBank/DDBJ databases">
        <title>New Insights into Marine Group III Euryarchaeota, from dark to light.</title>
        <authorList>
            <person name="Haro-Moreno J.M."/>
            <person name="Rodriguez-Valera F."/>
            <person name="Lopez-Garcia P."/>
            <person name="Moreira D."/>
            <person name="Martin-Cuadrado A.B."/>
        </authorList>
    </citation>
    <scope>NUCLEOTIDE SEQUENCE [LARGE SCALE GENOMIC DNA]</scope>
    <source>
        <strain evidence="2">CG-Epi4</strain>
    </source>
</reference>
<dbReference type="InterPro" id="IPR050194">
    <property type="entry name" value="Glycosyltransferase_grp1"/>
</dbReference>
<dbReference type="InterPro" id="IPR028098">
    <property type="entry name" value="Glyco_trans_4-like_N"/>
</dbReference>
<dbReference type="PANTHER" id="PTHR45947:SF3">
    <property type="entry name" value="SULFOQUINOVOSYL TRANSFERASE SQD2"/>
    <property type="match status" value="1"/>
</dbReference>
<dbReference type="Pfam" id="PF13692">
    <property type="entry name" value="Glyco_trans_1_4"/>
    <property type="match status" value="1"/>
</dbReference>
<gene>
    <name evidence="2" type="ORF">BEU01_03245</name>
</gene>
<name>A0A1J5TLB9_9ARCH</name>
<proteinExistence type="predicted"/>
<comment type="caution">
    <text evidence="2">The sequence shown here is derived from an EMBL/GenBank/DDBJ whole genome shotgun (WGS) entry which is preliminary data.</text>
</comment>
<sequence>MLIISFFFVATELKAHLGNIHYMNVSMVLGTDYLHPVLDGRVAREAAALNASGHKVTIICWARSVSGESISAPKNEIVNGIHIHRIFSPVSTPEEPLLKRIFEHLKAKRLLSSALDLIESDIIHFHDLDTAVISFMSKSSKPFIYDAHEDYAGMISHIKWPLPALATLLEKILVRKSDAIITVSPSIMKRLASYRPKRRLLILNSRSSDQFSTQISSAEFRTELGIPSSKLLLLYIGSLGPGRSILEAIEAVNKSTNNHLLLGGHGMWSAKVVKLVRDSENVTFLGTVPFEELSKYFLVADVILGMRDPQVPDHAISLPNKFFEAAAAERPLVASHGTFVGELVSKHKMGKLAEYGNVGSLLNALDSLRDSQFRDACGKAGLKLLKGEFGWKWQARKLNLLYNNLVKT</sequence>
<dbReference type="PANTHER" id="PTHR45947">
    <property type="entry name" value="SULFOQUINOVOSYL TRANSFERASE SQD2"/>
    <property type="match status" value="1"/>
</dbReference>
<dbReference type="SUPFAM" id="SSF53756">
    <property type="entry name" value="UDP-Glycosyltransferase/glycogen phosphorylase"/>
    <property type="match status" value="1"/>
</dbReference>
<organism evidence="2 3">
    <name type="scientific">Marine Group III euryarchaeote CG-Epi4</name>
    <dbReference type="NCBI Taxonomy" id="1888998"/>
    <lineage>
        <taxon>Archaea</taxon>
        <taxon>Methanobacteriati</taxon>
        <taxon>Thermoplasmatota</taxon>
        <taxon>Thermoplasmata</taxon>
        <taxon>Candidatus Thermoprofundales</taxon>
    </lineage>
</organism>
<dbReference type="Proteomes" id="UP000183375">
    <property type="component" value="Unassembled WGS sequence"/>
</dbReference>
<evidence type="ECO:0000259" key="1">
    <source>
        <dbReference type="Pfam" id="PF13439"/>
    </source>
</evidence>
<feature type="domain" description="Glycosyltransferase subfamily 4-like N-terminal" evidence="1">
    <location>
        <begin position="43"/>
        <end position="198"/>
    </location>
</feature>
<protein>
    <recommendedName>
        <fullName evidence="1">Glycosyltransferase subfamily 4-like N-terminal domain-containing protein</fullName>
    </recommendedName>
</protein>
<dbReference type="AlphaFoldDB" id="A0A1J5TLB9"/>
<dbReference type="CDD" id="cd03794">
    <property type="entry name" value="GT4_WbuB-like"/>
    <property type="match status" value="1"/>
</dbReference>
<dbReference type="Pfam" id="PF13439">
    <property type="entry name" value="Glyco_transf_4"/>
    <property type="match status" value="1"/>
</dbReference>
<dbReference type="EMBL" id="MIYX01000015">
    <property type="protein sequence ID" value="OIR20939.1"/>
    <property type="molecule type" value="Genomic_DNA"/>
</dbReference>
<accession>A0A1J5TLB9</accession>
<dbReference type="Gene3D" id="3.40.50.2000">
    <property type="entry name" value="Glycogen Phosphorylase B"/>
    <property type="match status" value="2"/>
</dbReference>